<proteinExistence type="predicted"/>
<dbReference type="EMBL" id="JBHFFA010000001">
    <property type="protein sequence ID" value="KAL2653743.1"/>
    <property type="molecule type" value="Genomic_DNA"/>
</dbReference>
<evidence type="ECO:0000313" key="2">
    <source>
        <dbReference type="EMBL" id="KAL2653743.1"/>
    </source>
</evidence>
<comment type="caution">
    <text evidence="2">The sequence shown here is derived from an EMBL/GenBank/DDBJ whole genome shotgun (WGS) entry which is preliminary data.</text>
</comment>
<dbReference type="Gene3D" id="3.30.70.2520">
    <property type="match status" value="1"/>
</dbReference>
<feature type="domain" description="FAD linked oxidase N-terminal" evidence="1">
    <location>
        <begin position="3"/>
        <end position="57"/>
    </location>
</feature>
<dbReference type="Pfam" id="PF01565">
    <property type="entry name" value="FAD_binding_4"/>
    <property type="match status" value="1"/>
</dbReference>
<reference evidence="2 3" key="1">
    <citation type="submission" date="2024-09" db="EMBL/GenBank/DDBJ databases">
        <title>Chromosome-scale assembly of Riccia fluitans.</title>
        <authorList>
            <person name="Paukszto L."/>
            <person name="Sawicki J."/>
            <person name="Karawczyk K."/>
            <person name="Piernik-Szablinska J."/>
            <person name="Szczecinska M."/>
            <person name="Mazdziarz M."/>
        </authorList>
    </citation>
    <scope>NUCLEOTIDE SEQUENCE [LARGE SCALE GENOMIC DNA]</scope>
    <source>
        <strain evidence="2">Rf_01</strain>
        <tissue evidence="2">Aerial parts of the thallus</tissue>
    </source>
</reference>
<dbReference type="Proteomes" id="UP001605036">
    <property type="component" value="Unassembled WGS sequence"/>
</dbReference>
<organism evidence="2 3">
    <name type="scientific">Riccia fluitans</name>
    <dbReference type="NCBI Taxonomy" id="41844"/>
    <lineage>
        <taxon>Eukaryota</taxon>
        <taxon>Viridiplantae</taxon>
        <taxon>Streptophyta</taxon>
        <taxon>Embryophyta</taxon>
        <taxon>Marchantiophyta</taxon>
        <taxon>Marchantiopsida</taxon>
        <taxon>Marchantiidae</taxon>
        <taxon>Marchantiales</taxon>
        <taxon>Ricciaceae</taxon>
        <taxon>Riccia</taxon>
    </lineage>
</organism>
<name>A0ABD1ZQL2_9MARC</name>
<dbReference type="PANTHER" id="PTHR43762">
    <property type="entry name" value="L-GULONOLACTONE OXIDASE"/>
    <property type="match status" value="1"/>
</dbReference>
<dbReference type="InterPro" id="IPR016169">
    <property type="entry name" value="FAD-bd_PCMH_sub2"/>
</dbReference>
<gene>
    <name evidence="2" type="ORF">R1flu_021871</name>
</gene>
<keyword evidence="3" id="KW-1185">Reference proteome</keyword>
<dbReference type="InterPro" id="IPR006094">
    <property type="entry name" value="Oxid_FAD_bind_N"/>
</dbReference>
<dbReference type="InterPro" id="IPR010031">
    <property type="entry name" value="FAD_lactone_oxidase-like"/>
</dbReference>
<dbReference type="InterPro" id="IPR036318">
    <property type="entry name" value="FAD-bd_PCMH-like_sf"/>
</dbReference>
<dbReference type="PANTHER" id="PTHR43762:SF1">
    <property type="entry name" value="D-ARABINONO-1,4-LACTONE OXIDASE"/>
    <property type="match status" value="1"/>
</dbReference>
<dbReference type="Gene3D" id="3.30.465.10">
    <property type="match status" value="1"/>
</dbReference>
<accession>A0ABD1ZQL2</accession>
<evidence type="ECO:0000259" key="1">
    <source>
        <dbReference type="Pfam" id="PF01565"/>
    </source>
</evidence>
<protein>
    <recommendedName>
        <fullName evidence="1">FAD linked oxidase N-terminal domain-containing protein</fullName>
    </recommendedName>
</protein>
<dbReference type="AlphaFoldDB" id="A0ABD1ZQL2"/>
<sequence>MWKLLVLGADHSFNGIGDYDEDPISLERMNRIVFSIDHVRSTVTVEAGIKYSNLASLANITVAGAVVTATHGSGSRNGNLMTAVSGMQSVSGRGEVIDVERDKNSYEFEGERGLPRPWDERLSHNFNSEQRRGAAEYLVPRQNAVAALQRIEALKEYLEPVVCEVRTIAADYLWMSPIYEQD</sequence>
<dbReference type="SUPFAM" id="SSF56176">
    <property type="entry name" value="FAD-binding/transporter-associated domain-like"/>
    <property type="match status" value="1"/>
</dbReference>
<evidence type="ECO:0000313" key="3">
    <source>
        <dbReference type="Proteomes" id="UP001605036"/>
    </source>
</evidence>